<evidence type="ECO:0000256" key="8">
    <source>
        <dbReference type="SAM" id="Phobius"/>
    </source>
</evidence>
<dbReference type="FunFam" id="3.40.50.300:FF:000287">
    <property type="entry name" value="Multidrug ABC transporter ATP-binding protein"/>
    <property type="match status" value="1"/>
</dbReference>
<evidence type="ECO:0000256" key="6">
    <source>
        <dbReference type="ARBA" id="ARBA00022989"/>
    </source>
</evidence>
<sequence length="601" mass="68194">MATKPHESAWARSMTLKEQLTVVGELFKFAAPYKWFFIGSVLLSAFISGINVFLPWLLQIYMDNFLRQGNATLAIMWLFAGLYFLGMVVKAISQFWQDYTSTMGAEYMLESVRRKMFADLHGKGMRYFDQTPGGSILSRLMNDTMTFSNFWALLNTLILAVFAVVSSFIAMALTDWGVALATLILVPFLLFVIWYYQSFSSRVYRRMRERLSELNTKLSEAITGISVIQEFRQEKRMATGFKKTNRAYYDTRRAMIRTNSLLLSPMINLFYALGTVIVLGLFGMRGMHQVVAAGVVYAFITYLNNFYSPMSQMMDNLSDFQNGMVAGSRVMRILNDRTLAPRQHPVADAKITRGKVEFRHVTFAYDQEHPVLKDVSFVAEPGQTVALVGETGSGKTSTINVLMRFYEFQSGQVLIDDRDIREYPAAELRSKLGLVLQEPQLFYGDIQSNIRMFNPNISDEQVQQAAKFVQADEFIDRLPEGYATAVLEHGSEYSAGQRQLITFARTVATDPKILILDEATANVDTETETMIQTGLQRLQANRTTVAIAHRLSTIQNADLILVLHQGKIVERGTNDELMQHHGYYYDMIQLQNAAHADDLQS</sequence>
<dbReference type="PROSITE" id="PS50929">
    <property type="entry name" value="ABC_TM1F"/>
    <property type="match status" value="1"/>
</dbReference>
<dbReference type="InterPro" id="IPR036640">
    <property type="entry name" value="ABC1_TM_sf"/>
</dbReference>
<dbReference type="PANTHER" id="PTHR43394:SF1">
    <property type="entry name" value="ATP-BINDING CASSETTE SUB-FAMILY B MEMBER 10, MITOCHONDRIAL"/>
    <property type="match status" value="1"/>
</dbReference>
<dbReference type="GO" id="GO:0005886">
    <property type="term" value="C:plasma membrane"/>
    <property type="evidence" value="ECO:0007669"/>
    <property type="project" value="UniProtKB-SubCell"/>
</dbReference>
<evidence type="ECO:0000256" key="1">
    <source>
        <dbReference type="ARBA" id="ARBA00004651"/>
    </source>
</evidence>
<dbReference type="InterPro" id="IPR011527">
    <property type="entry name" value="ABC1_TM_dom"/>
</dbReference>
<dbReference type="InterPro" id="IPR003439">
    <property type="entry name" value="ABC_transporter-like_ATP-bd"/>
</dbReference>
<feature type="transmembrane region" description="Helical" evidence="8">
    <location>
        <begin position="74"/>
        <end position="93"/>
    </location>
</feature>
<dbReference type="InterPro" id="IPR017871">
    <property type="entry name" value="ABC_transporter-like_CS"/>
</dbReference>
<dbReference type="Pfam" id="PF00005">
    <property type="entry name" value="ABC_tran"/>
    <property type="match status" value="1"/>
</dbReference>
<dbReference type="AlphaFoldDB" id="A0AAW8W7B9"/>
<dbReference type="RefSeq" id="WP_313845232.1">
    <property type="nucleotide sequence ID" value="NZ_JAVLAM010000001.1"/>
</dbReference>
<dbReference type="GO" id="GO:0016887">
    <property type="term" value="F:ATP hydrolysis activity"/>
    <property type="evidence" value="ECO:0007669"/>
    <property type="project" value="InterPro"/>
</dbReference>
<keyword evidence="3 8" id="KW-0812">Transmembrane</keyword>
<dbReference type="GO" id="GO:0015421">
    <property type="term" value="F:ABC-type oligopeptide transporter activity"/>
    <property type="evidence" value="ECO:0007669"/>
    <property type="project" value="TreeGrafter"/>
</dbReference>
<evidence type="ECO:0000313" key="12">
    <source>
        <dbReference type="Proteomes" id="UP001254075"/>
    </source>
</evidence>
<comment type="caution">
    <text evidence="11">The sequence shown here is derived from an EMBL/GenBank/DDBJ whole genome shotgun (WGS) entry which is preliminary data.</text>
</comment>
<dbReference type="InterPro" id="IPR003593">
    <property type="entry name" value="AAA+_ATPase"/>
</dbReference>
<keyword evidence="6 8" id="KW-1133">Transmembrane helix</keyword>
<feature type="transmembrane region" description="Helical" evidence="8">
    <location>
        <begin position="35"/>
        <end position="54"/>
    </location>
</feature>
<evidence type="ECO:0000256" key="7">
    <source>
        <dbReference type="ARBA" id="ARBA00023136"/>
    </source>
</evidence>
<evidence type="ECO:0000259" key="10">
    <source>
        <dbReference type="PROSITE" id="PS50929"/>
    </source>
</evidence>
<dbReference type="CDD" id="cd03254">
    <property type="entry name" value="ABCC_Glucan_exporter_like"/>
    <property type="match status" value="1"/>
</dbReference>
<organism evidence="11 12">
    <name type="scientific">Levilactobacillus namurensis</name>
    <dbReference type="NCBI Taxonomy" id="380393"/>
    <lineage>
        <taxon>Bacteria</taxon>
        <taxon>Bacillati</taxon>
        <taxon>Bacillota</taxon>
        <taxon>Bacilli</taxon>
        <taxon>Lactobacillales</taxon>
        <taxon>Lactobacillaceae</taxon>
        <taxon>Levilactobacillus</taxon>
    </lineage>
</organism>
<dbReference type="Gene3D" id="3.40.50.300">
    <property type="entry name" value="P-loop containing nucleotide triphosphate hydrolases"/>
    <property type="match status" value="1"/>
</dbReference>
<dbReference type="EMBL" id="JAVLAM010000001">
    <property type="protein sequence ID" value="MDT7014604.1"/>
    <property type="molecule type" value="Genomic_DNA"/>
</dbReference>
<dbReference type="Gene3D" id="1.20.1560.10">
    <property type="entry name" value="ABC transporter type 1, transmembrane domain"/>
    <property type="match status" value="1"/>
</dbReference>
<keyword evidence="5 11" id="KW-0067">ATP-binding</keyword>
<dbReference type="Pfam" id="PF00664">
    <property type="entry name" value="ABC_membrane"/>
    <property type="match status" value="1"/>
</dbReference>
<protein>
    <submittedName>
        <fullName evidence="11">ABC transporter ATP-binding protein</fullName>
    </submittedName>
</protein>
<dbReference type="GO" id="GO:0005524">
    <property type="term" value="F:ATP binding"/>
    <property type="evidence" value="ECO:0007669"/>
    <property type="project" value="UniProtKB-KW"/>
</dbReference>
<dbReference type="PROSITE" id="PS00211">
    <property type="entry name" value="ABC_TRANSPORTER_1"/>
    <property type="match status" value="1"/>
</dbReference>
<dbReference type="SUPFAM" id="SSF52540">
    <property type="entry name" value="P-loop containing nucleoside triphosphate hydrolases"/>
    <property type="match status" value="1"/>
</dbReference>
<dbReference type="Proteomes" id="UP001254075">
    <property type="component" value="Unassembled WGS sequence"/>
</dbReference>
<feature type="domain" description="ABC transporter" evidence="9">
    <location>
        <begin position="356"/>
        <end position="590"/>
    </location>
</feature>
<dbReference type="SUPFAM" id="SSF90123">
    <property type="entry name" value="ABC transporter transmembrane region"/>
    <property type="match status" value="1"/>
</dbReference>
<feature type="domain" description="ABC transmembrane type-1" evidence="10">
    <location>
        <begin position="38"/>
        <end position="322"/>
    </location>
</feature>
<feature type="transmembrane region" description="Helical" evidence="8">
    <location>
        <begin position="176"/>
        <end position="196"/>
    </location>
</feature>
<evidence type="ECO:0000256" key="3">
    <source>
        <dbReference type="ARBA" id="ARBA00022692"/>
    </source>
</evidence>
<proteinExistence type="predicted"/>
<evidence type="ECO:0000313" key="11">
    <source>
        <dbReference type="EMBL" id="MDT7014604.1"/>
    </source>
</evidence>
<comment type="subcellular location">
    <subcellularLocation>
        <location evidence="1">Cell membrane</location>
        <topology evidence="1">Multi-pass membrane protein</topology>
    </subcellularLocation>
</comment>
<feature type="transmembrane region" description="Helical" evidence="8">
    <location>
        <begin position="150"/>
        <end position="170"/>
    </location>
</feature>
<feature type="transmembrane region" description="Helical" evidence="8">
    <location>
        <begin position="290"/>
        <end position="307"/>
    </location>
</feature>
<evidence type="ECO:0000256" key="4">
    <source>
        <dbReference type="ARBA" id="ARBA00022741"/>
    </source>
</evidence>
<evidence type="ECO:0000256" key="2">
    <source>
        <dbReference type="ARBA" id="ARBA00022448"/>
    </source>
</evidence>
<dbReference type="InterPro" id="IPR039421">
    <property type="entry name" value="Type_1_exporter"/>
</dbReference>
<keyword evidence="7 8" id="KW-0472">Membrane</keyword>
<reference evidence="11" key="1">
    <citation type="submission" date="2023-08" db="EMBL/GenBank/DDBJ databases">
        <authorList>
            <person name="Page C.A."/>
            <person name="Perez-Diaz I.M."/>
        </authorList>
    </citation>
    <scope>NUCLEOTIDE SEQUENCE</scope>
    <source>
        <strain evidence="11">3.8.38</strain>
    </source>
</reference>
<dbReference type="CDD" id="cd18544">
    <property type="entry name" value="ABC_6TM_TmrA_like"/>
    <property type="match status" value="1"/>
</dbReference>
<gene>
    <name evidence="11" type="ORF">RI532_09305</name>
</gene>
<evidence type="ECO:0000256" key="5">
    <source>
        <dbReference type="ARBA" id="ARBA00022840"/>
    </source>
</evidence>
<accession>A0AAW8W7B9</accession>
<dbReference type="PROSITE" id="PS50893">
    <property type="entry name" value="ABC_TRANSPORTER_2"/>
    <property type="match status" value="1"/>
</dbReference>
<dbReference type="InterPro" id="IPR027417">
    <property type="entry name" value="P-loop_NTPase"/>
</dbReference>
<dbReference type="SMART" id="SM00382">
    <property type="entry name" value="AAA"/>
    <property type="match status" value="1"/>
</dbReference>
<name>A0AAW8W7B9_9LACO</name>
<feature type="transmembrane region" description="Helical" evidence="8">
    <location>
        <begin position="261"/>
        <end position="284"/>
    </location>
</feature>
<evidence type="ECO:0000259" key="9">
    <source>
        <dbReference type="PROSITE" id="PS50893"/>
    </source>
</evidence>
<keyword evidence="2" id="KW-0813">Transport</keyword>
<keyword evidence="4" id="KW-0547">Nucleotide-binding</keyword>
<dbReference type="PANTHER" id="PTHR43394">
    <property type="entry name" value="ATP-DEPENDENT PERMEASE MDL1, MITOCHONDRIAL"/>
    <property type="match status" value="1"/>
</dbReference>